<dbReference type="KEGG" id="ares:IWH25_05450"/>
<dbReference type="InterPro" id="IPR052517">
    <property type="entry name" value="GlcG_carb_metab_protein"/>
</dbReference>
<dbReference type="Proteomes" id="UP000663444">
    <property type="component" value="Chromosome"/>
</dbReference>
<proteinExistence type="predicted"/>
<organism evidence="1 2">
    <name type="scientific">Azospira restricta</name>
    <dbReference type="NCBI Taxonomy" id="404405"/>
    <lineage>
        <taxon>Bacteria</taxon>
        <taxon>Pseudomonadati</taxon>
        <taxon>Pseudomonadota</taxon>
        <taxon>Betaproteobacteria</taxon>
        <taxon>Rhodocyclales</taxon>
        <taxon>Rhodocyclaceae</taxon>
        <taxon>Azospira</taxon>
    </lineage>
</organism>
<dbReference type="PANTHER" id="PTHR34309:SF1">
    <property type="entry name" value="PROTEIN GLCG"/>
    <property type="match status" value="1"/>
</dbReference>
<keyword evidence="2" id="KW-1185">Reference proteome</keyword>
<name>A0A974SQY0_9RHOO</name>
<reference evidence="1" key="1">
    <citation type="submission" date="2020-11" db="EMBL/GenBank/DDBJ databases">
        <title>Azospira restricta DSM 18626 genome sequence.</title>
        <authorList>
            <person name="Moe W.M."/>
        </authorList>
    </citation>
    <scope>NUCLEOTIDE SEQUENCE</scope>
    <source>
        <strain evidence="1">DSM 18626</strain>
    </source>
</reference>
<accession>A0A974SQY0</accession>
<evidence type="ECO:0000313" key="2">
    <source>
        <dbReference type="Proteomes" id="UP000663444"/>
    </source>
</evidence>
<dbReference type="InterPro" id="IPR038084">
    <property type="entry name" value="PduO/GlcC-like_sf"/>
</dbReference>
<dbReference type="EMBL" id="CP064781">
    <property type="protein sequence ID" value="QRJ64794.1"/>
    <property type="molecule type" value="Genomic_DNA"/>
</dbReference>
<protein>
    <submittedName>
        <fullName evidence="1">Heme-binding protein</fullName>
    </submittedName>
</protein>
<dbReference type="Gene3D" id="3.30.450.150">
    <property type="entry name" value="Haem-degrading domain"/>
    <property type="match status" value="1"/>
</dbReference>
<dbReference type="InterPro" id="IPR005624">
    <property type="entry name" value="PduO/GlcC-like"/>
</dbReference>
<dbReference type="AlphaFoldDB" id="A0A974SQY0"/>
<dbReference type="RefSeq" id="WP_203388321.1">
    <property type="nucleotide sequence ID" value="NZ_CP064781.1"/>
</dbReference>
<evidence type="ECO:0000313" key="1">
    <source>
        <dbReference type="EMBL" id="QRJ64794.1"/>
    </source>
</evidence>
<gene>
    <name evidence="1" type="ORF">IWH25_05450</name>
</gene>
<sequence>MKTREMLTLDDVKKVAAAAEAEAQRNGWAVSIAVCDDGGHLLWLQRLDGAPPMSSEVAPGKAKAAAIARKPSKVLEDMVNGGRTAALAMPLLPLEGGELIVVNGNVIGAVGVSGVKAAEDAQVARAGTAALDAAAARRAA</sequence>
<dbReference type="Pfam" id="PF03928">
    <property type="entry name" value="HbpS-like"/>
    <property type="match status" value="1"/>
</dbReference>
<dbReference type="PANTHER" id="PTHR34309">
    <property type="entry name" value="SLR1406 PROTEIN"/>
    <property type="match status" value="1"/>
</dbReference>
<dbReference type="SUPFAM" id="SSF143744">
    <property type="entry name" value="GlcG-like"/>
    <property type="match status" value="1"/>
</dbReference>